<comment type="caution">
    <text evidence="1">The sequence shown here is derived from an EMBL/GenBank/DDBJ whole genome shotgun (WGS) entry which is preliminary data.</text>
</comment>
<keyword evidence="2" id="KW-1185">Reference proteome</keyword>
<name>A0AAD7VCN6_9FUNG</name>
<dbReference type="SUPFAM" id="SSF57756">
    <property type="entry name" value="Retrovirus zinc finger-like domains"/>
    <property type="match status" value="1"/>
</dbReference>
<accession>A0AAD7VCN6</accession>
<dbReference type="RefSeq" id="XP_058347644.1">
    <property type="nucleotide sequence ID" value="XM_058481787.1"/>
</dbReference>
<evidence type="ECO:0000313" key="2">
    <source>
        <dbReference type="Proteomes" id="UP001234581"/>
    </source>
</evidence>
<dbReference type="InterPro" id="IPR036875">
    <property type="entry name" value="Znf_CCHC_sf"/>
</dbReference>
<dbReference type="Proteomes" id="UP001234581">
    <property type="component" value="Unassembled WGS sequence"/>
</dbReference>
<gene>
    <name evidence="1" type="ORF">O0I10_001695</name>
</gene>
<evidence type="ECO:0000313" key="1">
    <source>
        <dbReference type="EMBL" id="KAJ8662731.1"/>
    </source>
</evidence>
<protein>
    <recommendedName>
        <fullName evidence="3">CCHC-type domain-containing protein</fullName>
    </recommendedName>
</protein>
<dbReference type="GeneID" id="83209113"/>
<dbReference type="GO" id="GO:0008270">
    <property type="term" value="F:zinc ion binding"/>
    <property type="evidence" value="ECO:0007669"/>
    <property type="project" value="InterPro"/>
</dbReference>
<dbReference type="AlphaFoldDB" id="A0AAD7VCN6"/>
<organism evidence="1 2">
    <name type="scientific">Lichtheimia ornata</name>
    <dbReference type="NCBI Taxonomy" id="688661"/>
    <lineage>
        <taxon>Eukaryota</taxon>
        <taxon>Fungi</taxon>
        <taxon>Fungi incertae sedis</taxon>
        <taxon>Mucoromycota</taxon>
        <taxon>Mucoromycotina</taxon>
        <taxon>Mucoromycetes</taxon>
        <taxon>Mucorales</taxon>
        <taxon>Lichtheimiaceae</taxon>
        <taxon>Lichtheimia</taxon>
    </lineage>
</organism>
<dbReference type="GO" id="GO:0003676">
    <property type="term" value="F:nucleic acid binding"/>
    <property type="evidence" value="ECO:0007669"/>
    <property type="project" value="InterPro"/>
</dbReference>
<sequence length="48" mass="5182">MASTLQGIQQPPVNLGYWPAPINTTGGQCSWCGKYGHQRGVCPYLKSS</sequence>
<evidence type="ECO:0008006" key="3">
    <source>
        <dbReference type="Google" id="ProtNLM"/>
    </source>
</evidence>
<dbReference type="EMBL" id="JARTCD010000004">
    <property type="protein sequence ID" value="KAJ8662731.1"/>
    <property type="molecule type" value="Genomic_DNA"/>
</dbReference>
<proteinExistence type="predicted"/>
<reference evidence="1 2" key="1">
    <citation type="submission" date="2023-03" db="EMBL/GenBank/DDBJ databases">
        <title>Genome sequence of Lichtheimia ornata CBS 291.66.</title>
        <authorList>
            <person name="Mohabir J.T."/>
            <person name="Shea T.P."/>
            <person name="Kurbessoian T."/>
            <person name="Berby B."/>
            <person name="Fontaine J."/>
            <person name="Livny J."/>
            <person name="Gnirke A."/>
            <person name="Stajich J.E."/>
            <person name="Cuomo C.A."/>
        </authorList>
    </citation>
    <scope>NUCLEOTIDE SEQUENCE [LARGE SCALE GENOMIC DNA]</scope>
    <source>
        <strain evidence="1">CBS 291.66</strain>
    </source>
</reference>